<evidence type="ECO:0000313" key="2">
    <source>
        <dbReference type="Proteomes" id="UP001320706"/>
    </source>
</evidence>
<name>A0ACC3SQE5_9PEZI</name>
<reference evidence="1" key="1">
    <citation type="submission" date="2024-02" db="EMBL/GenBank/DDBJ databases">
        <title>Metagenome Assembled Genome of Zalaria obscura JY119.</title>
        <authorList>
            <person name="Vighnesh L."/>
            <person name="Jagadeeshwari U."/>
            <person name="Venkata Ramana C."/>
            <person name="Sasikala C."/>
        </authorList>
    </citation>
    <scope>NUCLEOTIDE SEQUENCE</scope>
    <source>
        <strain evidence="1">JY119</strain>
    </source>
</reference>
<sequence>MGGTSDEFPLLSALGLYAADIRGDGNCLFNALSDQLYGNQNQHTAIRSRVIDYMREHADYYKMFIDVHPGGGMRRNPKRKNAGAYSSPASYAPPSEAEIDRVFDSHLQNMARGGTWGDNMEISAFSSAFEVDVKIYQRDFAYMVSGSGNETQRRVAHIAYHAWEHYSSIRNLNGPHTGLPEVQVMALSPEEEQRQKEKLEQTPHVMPWMIDVVSKSLPYLADKPTIKRVLEECKGRIDDAVSRLLDEEGSISSTQESSSVEREQDSDDEAYNGPNKKQDRRMSRVTRHKSHNEDHRRMLSKLAQHDGSQESFASSASDASGLSDSQRSMSQGLPDVTSHPVKKEETTSSDSLPKPTIKIKIKPPTPPEDSSQPAGKTKQKQQGPERQTARDKKDMKKQAQKAARKERQQATTKTATTGLALRSKGMTNTPPIESGIRTLFI</sequence>
<keyword evidence="2" id="KW-1185">Reference proteome</keyword>
<proteinExistence type="predicted"/>
<dbReference type="EMBL" id="JAMKPW020000004">
    <property type="protein sequence ID" value="KAK8219287.1"/>
    <property type="molecule type" value="Genomic_DNA"/>
</dbReference>
<dbReference type="Proteomes" id="UP001320706">
    <property type="component" value="Unassembled WGS sequence"/>
</dbReference>
<accession>A0ACC3SQE5</accession>
<protein>
    <submittedName>
        <fullName evidence="1">Uncharacterized protein</fullName>
    </submittedName>
</protein>
<evidence type="ECO:0000313" key="1">
    <source>
        <dbReference type="EMBL" id="KAK8219287.1"/>
    </source>
</evidence>
<gene>
    <name evidence="1" type="ORF">M8818_001021</name>
</gene>
<comment type="caution">
    <text evidence="1">The sequence shown here is derived from an EMBL/GenBank/DDBJ whole genome shotgun (WGS) entry which is preliminary data.</text>
</comment>
<organism evidence="1 2">
    <name type="scientific">Zalaria obscura</name>
    <dbReference type="NCBI Taxonomy" id="2024903"/>
    <lineage>
        <taxon>Eukaryota</taxon>
        <taxon>Fungi</taxon>
        <taxon>Dikarya</taxon>
        <taxon>Ascomycota</taxon>
        <taxon>Pezizomycotina</taxon>
        <taxon>Dothideomycetes</taxon>
        <taxon>Dothideomycetidae</taxon>
        <taxon>Dothideales</taxon>
        <taxon>Zalariaceae</taxon>
        <taxon>Zalaria</taxon>
    </lineage>
</organism>